<comment type="caution">
    <text evidence="1">The sequence shown here is derived from an EMBL/GenBank/DDBJ whole genome shotgun (WGS) entry which is preliminary data.</text>
</comment>
<dbReference type="EMBL" id="JAKKPZ010000004">
    <property type="protein sequence ID" value="KAI1721961.1"/>
    <property type="molecule type" value="Genomic_DNA"/>
</dbReference>
<organism evidence="1 2">
    <name type="scientific">Ditylenchus destructor</name>
    <dbReference type="NCBI Taxonomy" id="166010"/>
    <lineage>
        <taxon>Eukaryota</taxon>
        <taxon>Metazoa</taxon>
        <taxon>Ecdysozoa</taxon>
        <taxon>Nematoda</taxon>
        <taxon>Chromadorea</taxon>
        <taxon>Rhabditida</taxon>
        <taxon>Tylenchina</taxon>
        <taxon>Tylenchomorpha</taxon>
        <taxon>Sphaerularioidea</taxon>
        <taxon>Anguinidae</taxon>
        <taxon>Anguininae</taxon>
        <taxon>Ditylenchus</taxon>
    </lineage>
</organism>
<evidence type="ECO:0000313" key="1">
    <source>
        <dbReference type="EMBL" id="KAI1721961.1"/>
    </source>
</evidence>
<dbReference type="AlphaFoldDB" id="A0AAD4NEK5"/>
<proteinExistence type="predicted"/>
<accession>A0AAD4NEK5</accession>
<dbReference type="Proteomes" id="UP001201812">
    <property type="component" value="Unassembled WGS sequence"/>
</dbReference>
<name>A0AAD4NEK5_9BILA</name>
<gene>
    <name evidence="1" type="ORF">DdX_04251</name>
</gene>
<sequence>MDPLQQVYPYWLSLVDYLRLKAFVELTLTENVRIGIQQFAIRASIGLHSVNVKQVEECRPPRLHLCGQPPGHTLSGDTVEKFPGATSCFLNLPLHPALTEDTQQSLRHLTEDLPPTFLSMGCLP</sequence>
<evidence type="ECO:0000313" key="2">
    <source>
        <dbReference type="Proteomes" id="UP001201812"/>
    </source>
</evidence>
<protein>
    <submittedName>
        <fullName evidence="1">Uncharacterized protein</fullName>
    </submittedName>
</protein>
<reference evidence="1" key="1">
    <citation type="submission" date="2022-01" db="EMBL/GenBank/DDBJ databases">
        <title>Genome Sequence Resource for Two Populations of Ditylenchus destructor, the Migratory Endoparasitic Phytonematode.</title>
        <authorList>
            <person name="Zhang H."/>
            <person name="Lin R."/>
            <person name="Xie B."/>
        </authorList>
    </citation>
    <scope>NUCLEOTIDE SEQUENCE</scope>
    <source>
        <strain evidence="1">BazhouSP</strain>
    </source>
</reference>
<keyword evidence="2" id="KW-1185">Reference proteome</keyword>